<dbReference type="EMBL" id="JBEUKS010000007">
    <property type="protein sequence ID" value="MFC1440687.1"/>
    <property type="molecule type" value="Genomic_DNA"/>
</dbReference>
<dbReference type="InterPro" id="IPR051328">
    <property type="entry name" value="T7SS_ABC-Transporter"/>
</dbReference>
<protein>
    <recommendedName>
        <fullName evidence="8">Transport permease protein</fullName>
    </recommendedName>
</protein>
<name>A0ABV6XRA5_9ACTN</name>
<organism evidence="10 11">
    <name type="scientific">Streptacidiphilus jeojiensis</name>
    <dbReference type="NCBI Taxonomy" id="3229225"/>
    <lineage>
        <taxon>Bacteria</taxon>
        <taxon>Bacillati</taxon>
        <taxon>Actinomycetota</taxon>
        <taxon>Actinomycetes</taxon>
        <taxon>Kitasatosporales</taxon>
        <taxon>Streptomycetaceae</taxon>
        <taxon>Streptacidiphilus</taxon>
    </lineage>
</organism>
<keyword evidence="6 8" id="KW-0472">Membrane</keyword>
<evidence type="ECO:0000256" key="2">
    <source>
        <dbReference type="ARBA" id="ARBA00007783"/>
    </source>
</evidence>
<evidence type="ECO:0000256" key="4">
    <source>
        <dbReference type="ARBA" id="ARBA00022692"/>
    </source>
</evidence>
<evidence type="ECO:0000256" key="1">
    <source>
        <dbReference type="ARBA" id="ARBA00004651"/>
    </source>
</evidence>
<evidence type="ECO:0000256" key="3">
    <source>
        <dbReference type="ARBA" id="ARBA00022475"/>
    </source>
</evidence>
<accession>A0ABV6XRA5</accession>
<comment type="subcellular location">
    <subcellularLocation>
        <location evidence="1 8">Cell membrane</location>
        <topology evidence="1 8">Multi-pass membrane protein</topology>
    </subcellularLocation>
</comment>
<keyword evidence="3 8" id="KW-1003">Cell membrane</keyword>
<dbReference type="InterPro" id="IPR047817">
    <property type="entry name" value="ABC2_TM_bact-type"/>
</dbReference>
<dbReference type="RefSeq" id="WP_380566154.1">
    <property type="nucleotide sequence ID" value="NZ_JBEUKS010000007.1"/>
</dbReference>
<dbReference type="Pfam" id="PF01061">
    <property type="entry name" value="ABC2_membrane"/>
    <property type="match status" value="1"/>
</dbReference>
<dbReference type="Proteomes" id="UP001592581">
    <property type="component" value="Unassembled WGS sequence"/>
</dbReference>
<dbReference type="InterPro" id="IPR013525">
    <property type="entry name" value="ABC2_TM"/>
</dbReference>
<evidence type="ECO:0000256" key="5">
    <source>
        <dbReference type="ARBA" id="ARBA00022989"/>
    </source>
</evidence>
<feature type="transmembrane region" description="Helical" evidence="8">
    <location>
        <begin position="31"/>
        <end position="56"/>
    </location>
</feature>
<comment type="caution">
    <text evidence="8">Lacks conserved residue(s) required for the propagation of feature annotation.</text>
</comment>
<feature type="domain" description="ABC transmembrane type-2" evidence="9">
    <location>
        <begin position="31"/>
        <end position="258"/>
    </location>
</feature>
<keyword evidence="11" id="KW-1185">Reference proteome</keyword>
<evidence type="ECO:0000256" key="6">
    <source>
        <dbReference type="ARBA" id="ARBA00023136"/>
    </source>
</evidence>
<dbReference type="PROSITE" id="PS51012">
    <property type="entry name" value="ABC_TM2"/>
    <property type="match status" value="1"/>
</dbReference>
<dbReference type="InterPro" id="IPR000412">
    <property type="entry name" value="ABC_2_transport"/>
</dbReference>
<keyword evidence="5 8" id="KW-1133">Transmembrane helix</keyword>
<evidence type="ECO:0000256" key="8">
    <source>
        <dbReference type="RuleBase" id="RU361157"/>
    </source>
</evidence>
<evidence type="ECO:0000313" key="10">
    <source>
        <dbReference type="EMBL" id="MFC1440687.1"/>
    </source>
</evidence>
<proteinExistence type="inferred from homology"/>
<evidence type="ECO:0000259" key="9">
    <source>
        <dbReference type="PROSITE" id="PS51012"/>
    </source>
</evidence>
<gene>
    <name evidence="10" type="ORF">ABUW04_20720</name>
</gene>
<comment type="caution">
    <text evidence="10">The sequence shown here is derived from an EMBL/GenBank/DDBJ whole genome shotgun (WGS) entry which is preliminary data.</text>
</comment>
<evidence type="ECO:0000256" key="7">
    <source>
        <dbReference type="ARBA" id="ARBA00023251"/>
    </source>
</evidence>
<keyword evidence="8" id="KW-0813">Transport</keyword>
<keyword evidence="4 8" id="KW-0812">Transmembrane</keyword>
<feature type="transmembrane region" description="Helical" evidence="8">
    <location>
        <begin position="142"/>
        <end position="163"/>
    </location>
</feature>
<feature type="transmembrane region" description="Helical" evidence="8">
    <location>
        <begin position="175"/>
        <end position="195"/>
    </location>
</feature>
<dbReference type="PIRSF" id="PIRSF006648">
    <property type="entry name" value="DrrB"/>
    <property type="match status" value="1"/>
</dbReference>
<evidence type="ECO:0000313" key="11">
    <source>
        <dbReference type="Proteomes" id="UP001592581"/>
    </source>
</evidence>
<sequence>MSAATASAAAFVSDTSVLTGRSLRHWIRQPQLALLSTVQPVILVVLFAQVFGGAVATPGMRYIDFLVPGVLVQTVAWDSTQTAVGIAEDVSTSTVERFRSLPMSPAAALAGRTLADACRNLFVVLLMTAAGAAVGFRPRGGAAGVAAAILLIVLFGYAFNWFFALIGLTVRGAEAALAASFIWVFPLMFASSALVPVSTMPQWLRPFAAHQPISQAVDAARALMQGQQPGSALPVTLAWTAGALLVAVPLAVRRYYRTD</sequence>
<dbReference type="PANTHER" id="PTHR43077:SF8">
    <property type="entry name" value="DOXORUBICIN RESISTANCE ABC TRANSPORTER PERMEASE PROTEIN DRRB"/>
    <property type="match status" value="1"/>
</dbReference>
<keyword evidence="7" id="KW-0046">Antibiotic resistance</keyword>
<reference evidence="10 11" key="1">
    <citation type="submission" date="2024-06" db="EMBL/GenBank/DDBJ databases">
        <authorList>
            <person name="Lee S.D."/>
        </authorList>
    </citation>
    <scope>NUCLEOTIDE SEQUENCE [LARGE SCALE GENOMIC DNA]</scope>
    <source>
        <strain evidence="10 11">N1-10</strain>
    </source>
</reference>
<feature type="transmembrane region" description="Helical" evidence="8">
    <location>
        <begin position="232"/>
        <end position="252"/>
    </location>
</feature>
<comment type="similarity">
    <text evidence="2 8">Belongs to the ABC-2 integral membrane protein family.</text>
</comment>
<feature type="transmembrane region" description="Helical" evidence="8">
    <location>
        <begin position="117"/>
        <end position="136"/>
    </location>
</feature>
<dbReference type="PANTHER" id="PTHR43077">
    <property type="entry name" value="TRANSPORT PERMEASE YVFS-RELATED"/>
    <property type="match status" value="1"/>
</dbReference>